<sequence>MTLTTTHFSTTTLLWIGFALTLIGYIAAKLLNQRFPKLPLVVIAIVFVSGLLALCHWQYQSYADAVAPLFNRLLGYATVALAIPLATIRFDELPIKRLSILLGIATLMGGLLPMSIAYGLHLSEPTILAFATRAVTTPIALNVATLIHAPLTLASFIVIFSGLVGAALSPLILRNLDDERAAGFALGLAAHAIGTAQAWQRSPVAGEYAAFGMAVNGVLTAIWVICVFS</sequence>
<evidence type="ECO:0000256" key="2">
    <source>
        <dbReference type="ARBA" id="ARBA00022692"/>
    </source>
</evidence>
<dbReference type="Proteomes" id="UP000253940">
    <property type="component" value="Chromosome"/>
</dbReference>
<evidence type="ECO:0000313" key="7">
    <source>
        <dbReference type="Proteomes" id="UP000253940"/>
    </source>
</evidence>
<evidence type="ECO:0000256" key="3">
    <source>
        <dbReference type="ARBA" id="ARBA00022989"/>
    </source>
</evidence>
<feature type="transmembrane region" description="Helical" evidence="5">
    <location>
        <begin position="12"/>
        <end position="31"/>
    </location>
</feature>
<dbReference type="RefSeq" id="WP_114900533.1">
    <property type="nucleotide sequence ID" value="NZ_CP031222.1"/>
</dbReference>
<organism evidence="6 7">
    <name type="scientific">Aquirhabdus parva</name>
    <dbReference type="NCBI Taxonomy" id="2283318"/>
    <lineage>
        <taxon>Bacteria</taxon>
        <taxon>Pseudomonadati</taxon>
        <taxon>Pseudomonadota</taxon>
        <taxon>Gammaproteobacteria</taxon>
        <taxon>Moraxellales</taxon>
        <taxon>Moraxellaceae</taxon>
        <taxon>Aquirhabdus</taxon>
    </lineage>
</organism>
<feature type="transmembrane region" description="Helical" evidence="5">
    <location>
        <begin position="65"/>
        <end position="86"/>
    </location>
</feature>
<keyword evidence="3 5" id="KW-1133">Transmembrane helix</keyword>
<dbReference type="PANTHER" id="PTHR30249:SF0">
    <property type="entry name" value="PLASTIDAL GLYCOLATE_GLYCERATE TRANSLOCATOR 1, CHLOROPLASTIC"/>
    <property type="match status" value="1"/>
</dbReference>
<feature type="transmembrane region" description="Helical" evidence="5">
    <location>
        <begin position="98"/>
        <end position="119"/>
    </location>
</feature>
<protein>
    <submittedName>
        <fullName evidence="6">LrgB family protein</fullName>
    </submittedName>
</protein>
<keyword evidence="4 5" id="KW-0472">Membrane</keyword>
<evidence type="ECO:0000313" key="6">
    <source>
        <dbReference type="EMBL" id="AXI04469.1"/>
    </source>
</evidence>
<feature type="transmembrane region" description="Helical" evidence="5">
    <location>
        <begin position="181"/>
        <end position="199"/>
    </location>
</feature>
<reference evidence="6 7" key="1">
    <citation type="submission" date="2018-07" db="EMBL/GenBank/DDBJ databases">
        <title>Genome sequencing of Moraxellaceae gen. HYN0046.</title>
        <authorList>
            <person name="Kim M."/>
            <person name="Yi H."/>
        </authorList>
    </citation>
    <scope>NUCLEOTIDE SEQUENCE [LARGE SCALE GENOMIC DNA]</scope>
    <source>
        <strain evidence="6 7">HYN0046</strain>
    </source>
</reference>
<dbReference type="AlphaFoldDB" id="A0A345PB10"/>
<dbReference type="EMBL" id="CP031222">
    <property type="protein sequence ID" value="AXI04469.1"/>
    <property type="molecule type" value="Genomic_DNA"/>
</dbReference>
<dbReference type="GO" id="GO:0016020">
    <property type="term" value="C:membrane"/>
    <property type="evidence" value="ECO:0007669"/>
    <property type="project" value="UniProtKB-SubCell"/>
</dbReference>
<evidence type="ECO:0000256" key="5">
    <source>
        <dbReference type="SAM" id="Phobius"/>
    </source>
</evidence>
<keyword evidence="7" id="KW-1185">Reference proteome</keyword>
<dbReference type="InterPro" id="IPR007300">
    <property type="entry name" value="CidB/LrgB"/>
</dbReference>
<keyword evidence="2 5" id="KW-0812">Transmembrane</keyword>
<evidence type="ECO:0000256" key="4">
    <source>
        <dbReference type="ARBA" id="ARBA00023136"/>
    </source>
</evidence>
<name>A0A345PB10_9GAMM</name>
<proteinExistence type="predicted"/>
<feature type="transmembrane region" description="Helical" evidence="5">
    <location>
        <begin position="38"/>
        <end position="59"/>
    </location>
</feature>
<dbReference type="PANTHER" id="PTHR30249">
    <property type="entry name" value="PUTATIVE SEROTONIN TRANSPORTER"/>
    <property type="match status" value="1"/>
</dbReference>
<gene>
    <name evidence="6" type="ORF">HYN46_02315</name>
</gene>
<feature type="transmembrane region" description="Helical" evidence="5">
    <location>
        <begin position="205"/>
        <end position="228"/>
    </location>
</feature>
<comment type="subcellular location">
    <subcellularLocation>
        <location evidence="1">Membrane</location>
        <topology evidence="1">Multi-pass membrane protein</topology>
    </subcellularLocation>
</comment>
<accession>A0A345PB10</accession>
<dbReference type="Pfam" id="PF04172">
    <property type="entry name" value="LrgB"/>
    <property type="match status" value="1"/>
</dbReference>
<dbReference type="KEGG" id="mbah:HYN46_02315"/>
<evidence type="ECO:0000256" key="1">
    <source>
        <dbReference type="ARBA" id="ARBA00004141"/>
    </source>
</evidence>
<feature type="transmembrane region" description="Helical" evidence="5">
    <location>
        <begin position="139"/>
        <end position="169"/>
    </location>
</feature>
<dbReference type="OrthoDB" id="6712687at2"/>